<evidence type="ECO:0000256" key="5">
    <source>
        <dbReference type="ARBA" id="ARBA00022801"/>
    </source>
</evidence>
<organism evidence="10 11">
    <name type="scientific">Herbihabitans rhizosphaerae</name>
    <dbReference type="NCBI Taxonomy" id="1872711"/>
    <lineage>
        <taxon>Bacteria</taxon>
        <taxon>Bacillati</taxon>
        <taxon>Actinomycetota</taxon>
        <taxon>Actinomycetes</taxon>
        <taxon>Pseudonocardiales</taxon>
        <taxon>Pseudonocardiaceae</taxon>
        <taxon>Herbihabitans</taxon>
    </lineage>
</organism>
<dbReference type="Proteomes" id="UP000294257">
    <property type="component" value="Unassembled WGS sequence"/>
</dbReference>
<reference evidence="10 11" key="1">
    <citation type="submission" date="2019-02" db="EMBL/GenBank/DDBJ databases">
        <title>Genomic Encyclopedia of Type Strains, Phase IV (KMG-IV): sequencing the most valuable type-strain genomes for metagenomic binning, comparative biology and taxonomic classification.</title>
        <authorList>
            <person name="Goeker M."/>
        </authorList>
    </citation>
    <scope>NUCLEOTIDE SEQUENCE [LARGE SCALE GENOMIC DNA]</scope>
    <source>
        <strain evidence="10 11">DSM 101727</strain>
    </source>
</reference>
<keyword evidence="5 8" id="KW-0378">Hydrolase</keyword>
<evidence type="ECO:0000256" key="7">
    <source>
        <dbReference type="ARBA" id="ARBA00038093"/>
    </source>
</evidence>
<dbReference type="GO" id="GO:0016787">
    <property type="term" value="F:hydrolase activity"/>
    <property type="evidence" value="ECO:0007669"/>
    <property type="project" value="UniProtKB-KW"/>
</dbReference>
<dbReference type="HAMAP" id="MF_00265">
    <property type="entry name" value="VapC_Nob1"/>
    <property type="match status" value="1"/>
</dbReference>
<gene>
    <name evidence="8" type="primary">vapC</name>
    <name evidence="10" type="ORF">EV193_101437</name>
</gene>
<dbReference type="InterPro" id="IPR050556">
    <property type="entry name" value="Type_II_TA_system_RNase"/>
</dbReference>
<dbReference type="InterPro" id="IPR029060">
    <property type="entry name" value="PIN-like_dom_sf"/>
</dbReference>
<evidence type="ECO:0000313" key="10">
    <source>
        <dbReference type="EMBL" id="RZS44561.1"/>
    </source>
</evidence>
<dbReference type="EMBL" id="SGWQ01000001">
    <property type="protein sequence ID" value="RZS44561.1"/>
    <property type="molecule type" value="Genomic_DNA"/>
</dbReference>
<dbReference type="Pfam" id="PF01850">
    <property type="entry name" value="PIN"/>
    <property type="match status" value="1"/>
</dbReference>
<keyword evidence="6 8" id="KW-0460">Magnesium</keyword>
<dbReference type="InterPro" id="IPR002716">
    <property type="entry name" value="PIN_dom"/>
</dbReference>
<evidence type="ECO:0000256" key="4">
    <source>
        <dbReference type="ARBA" id="ARBA00022723"/>
    </source>
</evidence>
<dbReference type="EC" id="3.1.-.-" evidence="8"/>
<evidence type="ECO:0000256" key="1">
    <source>
        <dbReference type="ARBA" id="ARBA00001946"/>
    </source>
</evidence>
<evidence type="ECO:0000256" key="8">
    <source>
        <dbReference type="HAMAP-Rule" id="MF_00265"/>
    </source>
</evidence>
<protein>
    <recommendedName>
        <fullName evidence="8">Ribonuclease VapC</fullName>
        <shortName evidence="8">RNase VapC</shortName>
        <ecNumber evidence="8">3.1.-.-</ecNumber>
    </recommendedName>
    <alternativeName>
        <fullName evidence="8">Toxin VapC</fullName>
    </alternativeName>
</protein>
<comment type="similarity">
    <text evidence="7 8">Belongs to the PINc/VapC protein family.</text>
</comment>
<dbReference type="GO" id="GO:0090729">
    <property type="term" value="F:toxin activity"/>
    <property type="evidence" value="ECO:0007669"/>
    <property type="project" value="UniProtKB-KW"/>
</dbReference>
<comment type="function">
    <text evidence="8">Toxic component of a toxin-antitoxin (TA) system. An RNase.</text>
</comment>
<keyword evidence="3 8" id="KW-0540">Nuclease</keyword>
<keyword evidence="11" id="KW-1185">Reference proteome</keyword>
<feature type="binding site" evidence="8">
    <location>
        <position position="24"/>
    </location>
    <ligand>
        <name>Mg(2+)</name>
        <dbReference type="ChEBI" id="CHEBI:18420"/>
    </ligand>
</feature>
<dbReference type="GO" id="GO:0004540">
    <property type="term" value="F:RNA nuclease activity"/>
    <property type="evidence" value="ECO:0007669"/>
    <property type="project" value="InterPro"/>
</dbReference>
<evidence type="ECO:0000259" key="9">
    <source>
        <dbReference type="Pfam" id="PF01850"/>
    </source>
</evidence>
<keyword evidence="8" id="KW-0800">Toxin</keyword>
<keyword evidence="4 8" id="KW-0479">Metal-binding</keyword>
<dbReference type="OrthoDB" id="5185254at2"/>
<evidence type="ECO:0000256" key="3">
    <source>
        <dbReference type="ARBA" id="ARBA00022722"/>
    </source>
</evidence>
<dbReference type="PANTHER" id="PTHR33653:SF1">
    <property type="entry name" value="RIBONUCLEASE VAPC2"/>
    <property type="match status" value="1"/>
</dbReference>
<keyword evidence="2 8" id="KW-1277">Toxin-antitoxin system</keyword>
<evidence type="ECO:0000256" key="2">
    <source>
        <dbReference type="ARBA" id="ARBA00022649"/>
    </source>
</evidence>
<dbReference type="RefSeq" id="WP_130342235.1">
    <property type="nucleotide sequence ID" value="NZ_SGWQ01000001.1"/>
</dbReference>
<dbReference type="InterPro" id="IPR022907">
    <property type="entry name" value="VapC_family"/>
</dbReference>
<evidence type="ECO:0000256" key="6">
    <source>
        <dbReference type="ARBA" id="ARBA00022842"/>
    </source>
</evidence>
<evidence type="ECO:0000313" key="11">
    <source>
        <dbReference type="Proteomes" id="UP000294257"/>
    </source>
</evidence>
<dbReference type="Gene3D" id="3.40.50.1010">
    <property type="entry name" value="5'-nuclease"/>
    <property type="match status" value="1"/>
</dbReference>
<dbReference type="GO" id="GO:0000287">
    <property type="term" value="F:magnesium ion binding"/>
    <property type="evidence" value="ECO:0007669"/>
    <property type="project" value="UniProtKB-UniRule"/>
</dbReference>
<feature type="binding site" evidence="8">
    <location>
        <position position="113"/>
    </location>
    <ligand>
        <name>Mg(2+)</name>
        <dbReference type="ChEBI" id="CHEBI:18420"/>
    </ligand>
</feature>
<dbReference type="SUPFAM" id="SSF88723">
    <property type="entry name" value="PIN domain-like"/>
    <property type="match status" value="1"/>
</dbReference>
<comment type="cofactor">
    <cofactor evidence="1 8">
        <name>Mg(2+)</name>
        <dbReference type="ChEBI" id="CHEBI:18420"/>
    </cofactor>
</comment>
<sequence length="155" mass="16745">MTGRQRASHREIANLPLDEAHLADTSAWSKARNSPEIAPQFDDSTRRGMVATCDLVALELLRGAQNSERFAKQSRLLGVLRQCEIGAAELQRARQVQAELAAAGHQRGVKPADLLIAAAAEAAGLPVLHYDHDFDLIAGVTGQHARWLARPGSLP</sequence>
<dbReference type="PANTHER" id="PTHR33653">
    <property type="entry name" value="RIBONUCLEASE VAPC2"/>
    <property type="match status" value="1"/>
</dbReference>
<name>A0A4Q7L7E9_9PSEU</name>
<dbReference type="AlphaFoldDB" id="A0A4Q7L7E9"/>
<accession>A0A4Q7L7E9</accession>
<feature type="domain" description="PIN" evidence="9">
    <location>
        <begin position="24"/>
        <end position="138"/>
    </location>
</feature>
<comment type="caution">
    <text evidence="10">The sequence shown here is derived from an EMBL/GenBank/DDBJ whole genome shotgun (WGS) entry which is preliminary data.</text>
</comment>
<proteinExistence type="inferred from homology"/>